<keyword evidence="2" id="KW-0805">Transcription regulation</keyword>
<dbReference type="InterPro" id="IPR000792">
    <property type="entry name" value="Tscrpt_reg_LuxR_C"/>
</dbReference>
<dbReference type="PANTHER" id="PTHR43214:SF41">
    <property type="entry name" value="NITRATE_NITRITE RESPONSE REGULATOR PROTEIN NARP"/>
    <property type="match status" value="1"/>
</dbReference>
<evidence type="ECO:0000256" key="3">
    <source>
        <dbReference type="ARBA" id="ARBA00023125"/>
    </source>
</evidence>
<dbReference type="GO" id="GO:0000160">
    <property type="term" value="P:phosphorelay signal transduction system"/>
    <property type="evidence" value="ECO:0007669"/>
    <property type="project" value="InterPro"/>
</dbReference>
<dbReference type="AlphaFoldDB" id="A0A328BHK0"/>
<evidence type="ECO:0000256" key="1">
    <source>
        <dbReference type="ARBA" id="ARBA00022553"/>
    </source>
</evidence>
<dbReference type="SUPFAM" id="SSF46894">
    <property type="entry name" value="C-terminal effector domain of the bipartite response regulators"/>
    <property type="match status" value="1"/>
</dbReference>
<dbReference type="SMART" id="SM00448">
    <property type="entry name" value="REC"/>
    <property type="match status" value="1"/>
</dbReference>
<proteinExistence type="predicted"/>
<dbReference type="CDD" id="cd17535">
    <property type="entry name" value="REC_NarL-like"/>
    <property type="match status" value="1"/>
</dbReference>
<keyword evidence="3 8" id="KW-0238">DNA-binding</keyword>
<keyword evidence="4" id="KW-0804">Transcription</keyword>
<dbReference type="SUPFAM" id="SSF52172">
    <property type="entry name" value="CheY-like"/>
    <property type="match status" value="1"/>
</dbReference>
<organism evidence="8 9">
    <name type="scientific">Hymenobacter edaphi</name>
    <dbReference type="NCBI Taxonomy" id="2211146"/>
    <lineage>
        <taxon>Bacteria</taxon>
        <taxon>Pseudomonadati</taxon>
        <taxon>Bacteroidota</taxon>
        <taxon>Cytophagia</taxon>
        <taxon>Cytophagales</taxon>
        <taxon>Hymenobacteraceae</taxon>
        <taxon>Hymenobacter</taxon>
    </lineage>
</organism>
<dbReference type="InterPro" id="IPR011006">
    <property type="entry name" value="CheY-like_superfamily"/>
</dbReference>
<dbReference type="InterPro" id="IPR001789">
    <property type="entry name" value="Sig_transdc_resp-reg_receiver"/>
</dbReference>
<keyword evidence="1 5" id="KW-0597">Phosphoprotein</keyword>
<evidence type="ECO:0000313" key="8">
    <source>
        <dbReference type="EMBL" id="RAK66069.1"/>
    </source>
</evidence>
<dbReference type="Pfam" id="PF00072">
    <property type="entry name" value="Response_reg"/>
    <property type="match status" value="1"/>
</dbReference>
<dbReference type="InterPro" id="IPR016032">
    <property type="entry name" value="Sig_transdc_resp-reg_C-effctor"/>
</dbReference>
<evidence type="ECO:0000256" key="4">
    <source>
        <dbReference type="ARBA" id="ARBA00023163"/>
    </source>
</evidence>
<keyword evidence="9" id="KW-1185">Reference proteome</keyword>
<dbReference type="InterPro" id="IPR058245">
    <property type="entry name" value="NreC/VraR/RcsB-like_REC"/>
</dbReference>
<dbReference type="PROSITE" id="PS50043">
    <property type="entry name" value="HTH_LUXR_2"/>
    <property type="match status" value="1"/>
</dbReference>
<accession>A0A328BHK0</accession>
<dbReference type="Gene3D" id="3.40.50.2300">
    <property type="match status" value="1"/>
</dbReference>
<protein>
    <submittedName>
        <fullName evidence="8">DNA-binding response regulator</fullName>
    </submittedName>
</protein>
<dbReference type="PROSITE" id="PS50110">
    <property type="entry name" value="RESPONSE_REGULATORY"/>
    <property type="match status" value="1"/>
</dbReference>
<feature type="domain" description="HTH luxR-type" evidence="6">
    <location>
        <begin position="155"/>
        <end position="220"/>
    </location>
</feature>
<gene>
    <name evidence="8" type="ORF">DLM85_15315</name>
</gene>
<dbReference type="SMART" id="SM00421">
    <property type="entry name" value="HTH_LUXR"/>
    <property type="match status" value="1"/>
</dbReference>
<reference evidence="9" key="1">
    <citation type="submission" date="2018-05" db="EMBL/GenBank/DDBJ databases">
        <authorList>
            <person name="Nie L."/>
        </authorList>
    </citation>
    <scope>NUCLEOTIDE SEQUENCE [LARGE SCALE GENOMIC DNA]</scope>
    <source>
        <strain evidence="9">NL</strain>
    </source>
</reference>
<dbReference type="OrthoDB" id="9797341at2"/>
<dbReference type="GO" id="GO:0003677">
    <property type="term" value="F:DNA binding"/>
    <property type="evidence" value="ECO:0007669"/>
    <property type="project" value="UniProtKB-KW"/>
</dbReference>
<evidence type="ECO:0000259" key="7">
    <source>
        <dbReference type="PROSITE" id="PS50110"/>
    </source>
</evidence>
<sequence length="223" mass="24759">MSEPLREIIQVLLVDDHPLVIEGISSLLKGLDDVRVVATASSGYEALEQLQQQPAVRVAIVDLNMPGMGGVDLIRLMQQRHPAVRAMALSVYFDYSSVTDVLDAGGAGYLLKNTSKKELIEAIRRVYAGHRFFSQEVGDTLLQNLPRPSPPAEVREERPVELTAREKEVLGLIADELPNSLIAKKLFISERTVESHRKNLLTKTNSKSVVGLIQYALRHKLID</sequence>
<dbReference type="Pfam" id="PF00196">
    <property type="entry name" value="GerE"/>
    <property type="match status" value="1"/>
</dbReference>
<evidence type="ECO:0000256" key="2">
    <source>
        <dbReference type="ARBA" id="ARBA00023015"/>
    </source>
</evidence>
<feature type="domain" description="Response regulatory" evidence="7">
    <location>
        <begin position="10"/>
        <end position="127"/>
    </location>
</feature>
<comment type="caution">
    <text evidence="8">The sequence shown here is derived from an EMBL/GenBank/DDBJ whole genome shotgun (WGS) entry which is preliminary data.</text>
</comment>
<evidence type="ECO:0000259" key="6">
    <source>
        <dbReference type="PROSITE" id="PS50043"/>
    </source>
</evidence>
<evidence type="ECO:0000256" key="5">
    <source>
        <dbReference type="PROSITE-ProRule" id="PRU00169"/>
    </source>
</evidence>
<dbReference type="PRINTS" id="PR00038">
    <property type="entry name" value="HTHLUXR"/>
</dbReference>
<dbReference type="GO" id="GO:0006355">
    <property type="term" value="P:regulation of DNA-templated transcription"/>
    <property type="evidence" value="ECO:0007669"/>
    <property type="project" value="InterPro"/>
</dbReference>
<evidence type="ECO:0000313" key="9">
    <source>
        <dbReference type="Proteomes" id="UP000248553"/>
    </source>
</evidence>
<name>A0A328BHK0_9BACT</name>
<dbReference type="InterPro" id="IPR039420">
    <property type="entry name" value="WalR-like"/>
</dbReference>
<dbReference type="CDD" id="cd06170">
    <property type="entry name" value="LuxR_C_like"/>
    <property type="match status" value="1"/>
</dbReference>
<dbReference type="EMBL" id="QHKM01000004">
    <property type="protein sequence ID" value="RAK66069.1"/>
    <property type="molecule type" value="Genomic_DNA"/>
</dbReference>
<feature type="modified residue" description="4-aspartylphosphate" evidence="5">
    <location>
        <position position="62"/>
    </location>
</feature>
<dbReference type="PANTHER" id="PTHR43214">
    <property type="entry name" value="TWO-COMPONENT RESPONSE REGULATOR"/>
    <property type="match status" value="1"/>
</dbReference>
<dbReference type="RefSeq" id="WP_111478979.1">
    <property type="nucleotide sequence ID" value="NZ_QHKM01000004.1"/>
</dbReference>
<dbReference type="Proteomes" id="UP000248553">
    <property type="component" value="Unassembled WGS sequence"/>
</dbReference>